<comment type="catalytic activity">
    <reaction evidence="6">
        <text>precorrin-2 + NAD(+) = sirohydrochlorin + NADH + 2 H(+)</text>
        <dbReference type="Rhea" id="RHEA:15613"/>
        <dbReference type="ChEBI" id="CHEBI:15378"/>
        <dbReference type="ChEBI" id="CHEBI:57540"/>
        <dbReference type="ChEBI" id="CHEBI:57945"/>
        <dbReference type="ChEBI" id="CHEBI:58351"/>
        <dbReference type="ChEBI" id="CHEBI:58827"/>
        <dbReference type="EC" id="1.3.1.76"/>
    </reaction>
</comment>
<dbReference type="EMBL" id="WJBC01000004">
    <property type="protein sequence ID" value="MBC3803622.1"/>
    <property type="molecule type" value="Genomic_DNA"/>
</dbReference>
<organism evidence="7 8">
    <name type="scientific">Acetobacterium fimetarium</name>
    <dbReference type="NCBI Taxonomy" id="52691"/>
    <lineage>
        <taxon>Bacteria</taxon>
        <taxon>Bacillati</taxon>
        <taxon>Bacillota</taxon>
        <taxon>Clostridia</taxon>
        <taxon>Eubacteriales</taxon>
        <taxon>Eubacteriaceae</taxon>
        <taxon>Acetobacterium</taxon>
    </lineage>
</organism>
<dbReference type="RefSeq" id="WP_186841532.1">
    <property type="nucleotide sequence ID" value="NZ_WJBC01000004.1"/>
</dbReference>
<comment type="caution">
    <text evidence="7">The sequence shown here is derived from an EMBL/GenBank/DDBJ whole genome shotgun (WGS) entry which is preliminary data.</text>
</comment>
<dbReference type="SUPFAM" id="SSF75615">
    <property type="entry name" value="Siroheme synthase middle domains-like"/>
    <property type="match status" value="1"/>
</dbReference>
<dbReference type="Proteomes" id="UP000603234">
    <property type="component" value="Unassembled WGS sequence"/>
</dbReference>
<dbReference type="SUPFAM" id="SSF51735">
    <property type="entry name" value="NAD(P)-binding Rossmann-fold domains"/>
    <property type="match status" value="1"/>
</dbReference>
<dbReference type="InterPro" id="IPR036291">
    <property type="entry name" value="NAD(P)-bd_dom_sf"/>
</dbReference>
<accession>A0ABR6WSN7</accession>
<evidence type="ECO:0000313" key="8">
    <source>
        <dbReference type="Proteomes" id="UP000603234"/>
    </source>
</evidence>
<evidence type="ECO:0000256" key="3">
    <source>
        <dbReference type="ARBA" id="ARBA00023002"/>
    </source>
</evidence>
<keyword evidence="4" id="KW-0520">NAD</keyword>
<dbReference type="PANTHER" id="PTHR35330:SF1">
    <property type="entry name" value="SIROHEME BIOSYNTHESIS PROTEIN MET8"/>
    <property type="match status" value="1"/>
</dbReference>
<evidence type="ECO:0000256" key="6">
    <source>
        <dbReference type="ARBA" id="ARBA00047561"/>
    </source>
</evidence>
<gene>
    <name evidence="7" type="ORF">GH808_04140</name>
</gene>
<dbReference type="InterPro" id="IPR042518">
    <property type="entry name" value="SirC_C"/>
</dbReference>
<keyword evidence="8" id="KW-1185">Reference proteome</keyword>
<dbReference type="NCBIfam" id="TIGR01470">
    <property type="entry name" value="cysG_Nterm"/>
    <property type="match status" value="1"/>
</dbReference>
<comment type="pathway">
    <text evidence="1">Porphyrin-containing compound metabolism; siroheme biosynthesis; sirohydrochlorin from precorrin-2: step 1/1.</text>
</comment>
<dbReference type="PANTHER" id="PTHR35330">
    <property type="entry name" value="SIROHEME BIOSYNTHESIS PROTEIN MET8"/>
    <property type="match status" value="1"/>
</dbReference>
<dbReference type="Pfam" id="PF13241">
    <property type="entry name" value="NAD_binding_7"/>
    <property type="match status" value="1"/>
</dbReference>
<dbReference type="InterPro" id="IPR028161">
    <property type="entry name" value="Met8-like"/>
</dbReference>
<keyword evidence="5" id="KW-0627">Porphyrin biosynthesis</keyword>
<evidence type="ECO:0000256" key="2">
    <source>
        <dbReference type="ARBA" id="ARBA00012400"/>
    </source>
</evidence>
<proteinExistence type="predicted"/>
<dbReference type="Gene3D" id="3.40.50.720">
    <property type="entry name" value="NAD(P)-binding Rossmann-like Domain"/>
    <property type="match status" value="1"/>
</dbReference>
<protein>
    <recommendedName>
        <fullName evidence="2">precorrin-2 dehydrogenase</fullName>
        <ecNumber evidence="2">1.3.1.76</ecNumber>
    </recommendedName>
</protein>
<sequence>MMMPLLFNLNDKTALVIGGGQVAARKISALLGNGAGVVCISPEFSERIREMKNERLNLVQGYYERKWLKEIDLAVAATDCRELNRQIKADCASEKIWCNRADDPDDSDFIFPSVIRRGDLTVSVCTEGASPFLTKSIVADLSKQYDESYAERTELLRVLRKHILAGDETRKEKAEKLEAFSRCSLAALREKCKEIRNPVAKDKRTQEELEKNR</sequence>
<name>A0ABR6WSN7_9FIRM</name>
<evidence type="ECO:0000256" key="4">
    <source>
        <dbReference type="ARBA" id="ARBA00023027"/>
    </source>
</evidence>
<evidence type="ECO:0000313" key="7">
    <source>
        <dbReference type="EMBL" id="MBC3803622.1"/>
    </source>
</evidence>
<keyword evidence="3" id="KW-0560">Oxidoreductase</keyword>
<reference evidence="7 8" key="1">
    <citation type="journal article" date="2020" name="mSystems">
        <title>Defining Genomic and Predicted Metabolic Features of the Acetobacterium Genus.</title>
        <authorList>
            <person name="Ross D.E."/>
            <person name="Marshall C.W."/>
            <person name="Gulliver D."/>
            <person name="May H.D."/>
            <person name="Norman R.S."/>
        </authorList>
    </citation>
    <scope>NUCLEOTIDE SEQUENCE [LARGE SCALE GENOMIC DNA]</scope>
    <source>
        <strain evidence="7 8">DSM 8238</strain>
    </source>
</reference>
<evidence type="ECO:0000256" key="5">
    <source>
        <dbReference type="ARBA" id="ARBA00023244"/>
    </source>
</evidence>
<dbReference type="InterPro" id="IPR006367">
    <property type="entry name" value="Sirohaem_synthase_N"/>
</dbReference>
<dbReference type="Gene3D" id="1.10.8.610">
    <property type="entry name" value="SirC, precorrin-2 dehydrogenase, C-terminal helical domain-like"/>
    <property type="match status" value="1"/>
</dbReference>
<evidence type="ECO:0000256" key="1">
    <source>
        <dbReference type="ARBA" id="ARBA00005010"/>
    </source>
</evidence>
<dbReference type="EC" id="1.3.1.76" evidence="2"/>